<dbReference type="KEGG" id="bdm:EQG53_05470"/>
<evidence type="ECO:0000313" key="3">
    <source>
        <dbReference type="Proteomes" id="UP000287388"/>
    </source>
</evidence>
<dbReference type="Proteomes" id="UP000596117">
    <property type="component" value="Chromosome"/>
</dbReference>
<dbReference type="Pfam" id="PF05565">
    <property type="entry name" value="Sipho_Gp157"/>
    <property type="match status" value="1"/>
</dbReference>
<dbReference type="AlphaFoldDB" id="A0A410NVF2"/>
<evidence type="ECO:0000313" key="1">
    <source>
        <dbReference type="EMBL" id="QAT13851.1"/>
    </source>
</evidence>
<keyword evidence="4" id="KW-1185">Reference proteome</keyword>
<evidence type="ECO:0000313" key="2">
    <source>
        <dbReference type="EMBL" id="QQB88784.1"/>
    </source>
</evidence>
<reference evidence="2 4" key="2">
    <citation type="submission" date="2020-12" db="EMBL/GenBank/DDBJ databases">
        <title>FDA dAtabase for Regulatory Grade micrObial Sequences (FDA-ARGOS): Supporting development and validation of Infectious Disease Dx tests.</title>
        <authorList>
            <person name="Kerrigan L."/>
            <person name="Long C."/>
            <person name="Tallon L."/>
            <person name="Sadzewicz L."/>
            <person name="Zhao X."/>
            <person name="Boylan J."/>
            <person name="Ott S."/>
            <person name="Bowen H."/>
            <person name="Vavikolanu K."/>
            <person name="Mehta A."/>
            <person name="Aluvathingal J."/>
            <person name="Nadendla S."/>
            <person name="Yan Y."/>
            <person name="Sichtig H."/>
        </authorList>
    </citation>
    <scope>NUCLEOTIDE SEQUENCE [LARGE SCALE GENOMIC DNA]</scope>
    <source>
        <strain evidence="2 4">FDAARGOS_1026</strain>
    </source>
</reference>
<dbReference type="Proteomes" id="UP000287388">
    <property type="component" value="Chromosome"/>
</dbReference>
<gene>
    <name evidence="1" type="ORF">EQG53_05470</name>
    <name evidence="2" type="ORF">I6H83_16960</name>
</gene>
<evidence type="ECO:0000313" key="4">
    <source>
        <dbReference type="Proteomes" id="UP000596117"/>
    </source>
</evidence>
<protein>
    <submittedName>
        <fullName evidence="2">Siphovirus Gp157 family protein</fullName>
    </submittedName>
</protein>
<accession>A0A410NVF2</accession>
<dbReference type="EMBL" id="CP066026">
    <property type="protein sequence ID" value="QQB88784.1"/>
    <property type="molecule type" value="Genomic_DNA"/>
</dbReference>
<dbReference type="EMBL" id="CP035093">
    <property type="protein sequence ID" value="QAT13851.1"/>
    <property type="molecule type" value="Genomic_DNA"/>
</dbReference>
<reference evidence="1 3" key="1">
    <citation type="submission" date="2019-01" db="EMBL/GenBank/DDBJ databases">
        <title>Brevundimonas diminuta Genome sequencing and assembly.</title>
        <authorList>
            <person name="Chen H."/>
        </authorList>
    </citation>
    <scope>NUCLEOTIDE SEQUENCE [LARGE SCALE GENOMIC DNA]</scope>
    <source>
        <strain evidence="1">ATCC</strain>
        <strain evidence="3">ATCC(B) 19146</strain>
    </source>
</reference>
<name>A0A410NVF2_BREDI</name>
<dbReference type="InterPro" id="IPR008840">
    <property type="entry name" value="Sipho_Gp157"/>
</dbReference>
<sequence>MTAAHQLHAESSKAKVLAAALRAQGFLDDEDLIADTIEGETDALEAVSAVLRWKAEQDAMALALKTHEGDLVARRRRFEERSTGARVAIAAFMDQCGLTKLERPEATLSLRQGSPAVVRSPDFSADVLPDDLVRTKREPDAAAIKAALEAGREVPGAVLSNGAPVLTVRVR</sequence>
<proteinExistence type="predicted"/>
<dbReference type="RefSeq" id="WP_128719350.1">
    <property type="nucleotide sequence ID" value="NZ_BJNC01000040.1"/>
</dbReference>
<organism evidence="1 3">
    <name type="scientific">Brevundimonas diminuta</name>
    <name type="common">Pseudomonas diminuta</name>
    <dbReference type="NCBI Taxonomy" id="293"/>
    <lineage>
        <taxon>Bacteria</taxon>
        <taxon>Pseudomonadati</taxon>
        <taxon>Pseudomonadota</taxon>
        <taxon>Alphaproteobacteria</taxon>
        <taxon>Caulobacterales</taxon>
        <taxon>Caulobacteraceae</taxon>
        <taxon>Brevundimonas</taxon>
    </lineage>
</organism>